<dbReference type="GO" id="GO:0006508">
    <property type="term" value="P:proteolysis"/>
    <property type="evidence" value="ECO:0007669"/>
    <property type="project" value="InterPro"/>
</dbReference>
<sequence>MTKGSGRGRPPRRRAARGSAASAFLAALADSARAEDFGSAIDALLQDPALPHADLAGAAVALGEAVDAIGGPHVFPVDGPALVLVTVPSAAWVAPVTRVVRCHVAAARRGRRRGMGDDGSPACVPGDGATKHPTPDDRAAEVAEALRLGRLVVGVSQDPARLLPGNLVRGAERRIALAPLDPDGIRLAVESATGEATRCAIPERLAGSCEPEDLLLAVHALRGADGSMARLERLLSDKLATAGHGPRLEDLHGFGDAREWGLALLADLRAWKAGGPGSPRWSDLESAILLSGPPGVGKTVFAAALARSAGVPLLAGSLGQWQSARDGHLGHTLGAMRTFFERARQAPCVVLIDEADSFGSRDAFRGGHRDYGVQVVNALLEHLDGATAREGVVVVAATNLPDRLDPALLRPGRLERHVRIGLPDADAIAAILRLHLGEALADADLAGLAARLIGMTGAAVECVVRRARGAARREGRPLAPSDLVGMVAAARPELPRQLRRRVAIHEAGHIVAAAATGAPGPLSACIDADGGAAWVGIGEPQGAAGEPWFDSRLAVMLAGRAAEEVVLGDVSAGSASDLEGATELAVLMETRLGFSPRTPLVAFAAAGPAEALRMPWVAAAVHERLTAAYDRALDLMRTHRRELERVSDRLFRSGNIGDAEIRRLLGRRFGRAAGWVGGRHR</sequence>
<dbReference type="CDD" id="cd19481">
    <property type="entry name" value="RecA-like_protease"/>
    <property type="match status" value="1"/>
</dbReference>
<dbReference type="InterPro" id="IPR003959">
    <property type="entry name" value="ATPase_AAA_core"/>
</dbReference>
<keyword evidence="1" id="KW-0067">ATP-binding</keyword>
<dbReference type="Pfam" id="PF00004">
    <property type="entry name" value="AAA"/>
    <property type="match status" value="1"/>
</dbReference>
<keyword evidence="3" id="KW-0732">Signal</keyword>
<dbReference type="AlphaFoldDB" id="A0A1I4H303"/>
<dbReference type="PROSITE" id="PS00674">
    <property type="entry name" value="AAA"/>
    <property type="match status" value="1"/>
</dbReference>
<organism evidence="5 6">
    <name type="scientific">Methylobacterium pseudosasicola</name>
    <dbReference type="NCBI Taxonomy" id="582667"/>
    <lineage>
        <taxon>Bacteria</taxon>
        <taxon>Pseudomonadati</taxon>
        <taxon>Pseudomonadota</taxon>
        <taxon>Alphaproteobacteria</taxon>
        <taxon>Hyphomicrobiales</taxon>
        <taxon>Methylobacteriaceae</taxon>
        <taxon>Methylobacterium</taxon>
    </lineage>
</organism>
<dbReference type="Proteomes" id="UP000199048">
    <property type="component" value="Unassembled WGS sequence"/>
</dbReference>
<dbReference type="InterPro" id="IPR000642">
    <property type="entry name" value="Peptidase_M41"/>
</dbReference>
<evidence type="ECO:0000313" key="5">
    <source>
        <dbReference type="EMBL" id="SFL36692.1"/>
    </source>
</evidence>
<dbReference type="PANTHER" id="PTHR23076:SF97">
    <property type="entry name" value="ATP-DEPENDENT ZINC METALLOPROTEASE YME1L1"/>
    <property type="match status" value="1"/>
</dbReference>
<proteinExistence type="inferred from homology"/>
<dbReference type="InterPro" id="IPR003960">
    <property type="entry name" value="ATPase_AAA_CS"/>
</dbReference>
<dbReference type="RefSeq" id="WP_092037895.1">
    <property type="nucleotide sequence ID" value="NZ_FOTK01000004.1"/>
</dbReference>
<dbReference type="PANTHER" id="PTHR23076">
    <property type="entry name" value="METALLOPROTEASE M41 FTSH"/>
    <property type="match status" value="1"/>
</dbReference>
<dbReference type="EMBL" id="FOTK01000004">
    <property type="protein sequence ID" value="SFL36692.1"/>
    <property type="molecule type" value="Genomic_DNA"/>
</dbReference>
<name>A0A1I4H303_9HYPH</name>
<dbReference type="OrthoDB" id="9809379at2"/>
<dbReference type="GO" id="GO:0004176">
    <property type="term" value="F:ATP-dependent peptidase activity"/>
    <property type="evidence" value="ECO:0007669"/>
    <property type="project" value="InterPro"/>
</dbReference>
<dbReference type="Gene3D" id="1.20.58.760">
    <property type="entry name" value="Peptidase M41"/>
    <property type="match status" value="1"/>
</dbReference>
<dbReference type="Gene3D" id="3.40.50.300">
    <property type="entry name" value="P-loop containing nucleotide triphosphate hydrolases"/>
    <property type="match status" value="1"/>
</dbReference>
<reference evidence="6" key="1">
    <citation type="submission" date="2016-10" db="EMBL/GenBank/DDBJ databases">
        <authorList>
            <person name="Varghese N."/>
            <person name="Submissions S."/>
        </authorList>
    </citation>
    <scope>NUCLEOTIDE SEQUENCE [LARGE SCALE GENOMIC DNA]</scope>
    <source>
        <strain evidence="6">BL36</strain>
    </source>
</reference>
<keyword evidence="1" id="KW-0547">Nucleotide-binding</keyword>
<evidence type="ECO:0000256" key="1">
    <source>
        <dbReference type="RuleBase" id="RU003651"/>
    </source>
</evidence>
<dbReference type="STRING" id="582667.SAMN05192568_10045"/>
<dbReference type="GO" id="GO:0016887">
    <property type="term" value="F:ATP hydrolysis activity"/>
    <property type="evidence" value="ECO:0007669"/>
    <property type="project" value="InterPro"/>
</dbReference>
<dbReference type="SUPFAM" id="SSF140990">
    <property type="entry name" value="FtsH protease domain-like"/>
    <property type="match status" value="1"/>
</dbReference>
<feature type="domain" description="AAA+ ATPase" evidence="4">
    <location>
        <begin position="284"/>
        <end position="424"/>
    </location>
</feature>
<evidence type="ECO:0000313" key="6">
    <source>
        <dbReference type="Proteomes" id="UP000199048"/>
    </source>
</evidence>
<dbReference type="GO" id="GO:0005524">
    <property type="term" value="F:ATP binding"/>
    <property type="evidence" value="ECO:0007669"/>
    <property type="project" value="UniProtKB-KW"/>
</dbReference>
<feature type="region of interest" description="Disordered" evidence="2">
    <location>
        <begin position="110"/>
        <end position="135"/>
    </location>
</feature>
<feature type="signal peptide" evidence="3">
    <location>
        <begin position="1"/>
        <end position="34"/>
    </location>
</feature>
<accession>A0A1I4H303</accession>
<protein>
    <submittedName>
        <fullName evidence="5">Peptidase family M41</fullName>
    </submittedName>
</protein>
<evidence type="ECO:0000259" key="4">
    <source>
        <dbReference type="SMART" id="SM00382"/>
    </source>
</evidence>
<evidence type="ECO:0000256" key="3">
    <source>
        <dbReference type="SAM" id="SignalP"/>
    </source>
</evidence>
<dbReference type="GO" id="GO:0004222">
    <property type="term" value="F:metalloendopeptidase activity"/>
    <property type="evidence" value="ECO:0007669"/>
    <property type="project" value="InterPro"/>
</dbReference>
<feature type="chain" id="PRO_5011436059" evidence="3">
    <location>
        <begin position="35"/>
        <end position="681"/>
    </location>
</feature>
<dbReference type="SUPFAM" id="SSF52540">
    <property type="entry name" value="P-loop containing nucleoside triphosphate hydrolases"/>
    <property type="match status" value="1"/>
</dbReference>
<dbReference type="Pfam" id="PF01434">
    <property type="entry name" value="Peptidase_M41"/>
    <property type="match status" value="1"/>
</dbReference>
<dbReference type="SMART" id="SM00382">
    <property type="entry name" value="AAA"/>
    <property type="match status" value="1"/>
</dbReference>
<dbReference type="InterPro" id="IPR037219">
    <property type="entry name" value="Peptidase_M41-like"/>
</dbReference>
<dbReference type="InterPro" id="IPR003593">
    <property type="entry name" value="AAA+_ATPase"/>
</dbReference>
<evidence type="ECO:0000256" key="2">
    <source>
        <dbReference type="SAM" id="MobiDB-lite"/>
    </source>
</evidence>
<gene>
    <name evidence="5" type="ORF">SAMN05192568_10045</name>
</gene>
<dbReference type="InterPro" id="IPR027417">
    <property type="entry name" value="P-loop_NTPase"/>
</dbReference>
<keyword evidence="6" id="KW-1185">Reference proteome</keyword>
<dbReference type="GO" id="GO:0005886">
    <property type="term" value="C:plasma membrane"/>
    <property type="evidence" value="ECO:0007669"/>
    <property type="project" value="TreeGrafter"/>
</dbReference>
<comment type="similarity">
    <text evidence="1">Belongs to the AAA ATPase family.</text>
</comment>
<dbReference type="GO" id="GO:0030163">
    <property type="term" value="P:protein catabolic process"/>
    <property type="evidence" value="ECO:0007669"/>
    <property type="project" value="TreeGrafter"/>
</dbReference>